<feature type="transmembrane region" description="Helical" evidence="1">
    <location>
        <begin position="75"/>
        <end position="103"/>
    </location>
</feature>
<keyword evidence="3" id="KW-1185">Reference proteome</keyword>
<dbReference type="EMBL" id="RRYP01011126">
    <property type="protein sequence ID" value="TNV77938.1"/>
    <property type="molecule type" value="Genomic_DNA"/>
</dbReference>
<evidence type="ECO:0000313" key="3">
    <source>
        <dbReference type="Proteomes" id="UP000785679"/>
    </source>
</evidence>
<protein>
    <submittedName>
        <fullName evidence="2">Uncharacterized protein</fullName>
    </submittedName>
</protein>
<keyword evidence="1" id="KW-0472">Membrane</keyword>
<proteinExistence type="predicted"/>
<dbReference type="Proteomes" id="UP000785679">
    <property type="component" value="Unassembled WGS sequence"/>
</dbReference>
<reference evidence="2" key="1">
    <citation type="submission" date="2019-06" db="EMBL/GenBank/DDBJ databases">
        <authorList>
            <person name="Zheng W."/>
        </authorList>
    </citation>
    <scope>NUCLEOTIDE SEQUENCE</scope>
    <source>
        <strain evidence="2">QDHG01</strain>
    </source>
</reference>
<sequence>MNFEHKTYAGINDIFILMANELIKANKDKKKDNARSDLMRNTRQNAPKYVYFSFFLFNAYSYFIILRWINPNFGIWALIGLSFASIICVFLQYLVILGIAAGLNALCRDDEHSTSLATRTFVILYCFQ</sequence>
<feature type="transmembrane region" description="Helical" evidence="1">
    <location>
        <begin position="49"/>
        <end position="69"/>
    </location>
</feature>
<name>A0A8J8NN60_HALGN</name>
<evidence type="ECO:0000313" key="2">
    <source>
        <dbReference type="EMBL" id="TNV77938.1"/>
    </source>
</evidence>
<keyword evidence="1" id="KW-1133">Transmembrane helix</keyword>
<keyword evidence="1" id="KW-0812">Transmembrane</keyword>
<organism evidence="2 3">
    <name type="scientific">Halteria grandinella</name>
    <dbReference type="NCBI Taxonomy" id="5974"/>
    <lineage>
        <taxon>Eukaryota</taxon>
        <taxon>Sar</taxon>
        <taxon>Alveolata</taxon>
        <taxon>Ciliophora</taxon>
        <taxon>Intramacronucleata</taxon>
        <taxon>Spirotrichea</taxon>
        <taxon>Stichotrichia</taxon>
        <taxon>Sporadotrichida</taxon>
        <taxon>Halteriidae</taxon>
        <taxon>Halteria</taxon>
    </lineage>
</organism>
<accession>A0A8J8NN60</accession>
<comment type="caution">
    <text evidence="2">The sequence shown here is derived from an EMBL/GenBank/DDBJ whole genome shotgun (WGS) entry which is preliminary data.</text>
</comment>
<gene>
    <name evidence="2" type="ORF">FGO68_gene4376</name>
</gene>
<evidence type="ECO:0000256" key="1">
    <source>
        <dbReference type="SAM" id="Phobius"/>
    </source>
</evidence>
<dbReference type="AlphaFoldDB" id="A0A8J8NN60"/>